<dbReference type="EMBL" id="LAZR01060433">
    <property type="protein sequence ID" value="KKK65680.1"/>
    <property type="molecule type" value="Genomic_DNA"/>
</dbReference>
<protein>
    <submittedName>
        <fullName evidence="1">Uncharacterized protein</fullName>
    </submittedName>
</protein>
<comment type="caution">
    <text evidence="1">The sequence shown here is derived from an EMBL/GenBank/DDBJ whole genome shotgun (WGS) entry which is preliminary data.</text>
</comment>
<reference evidence="1" key="1">
    <citation type="journal article" date="2015" name="Nature">
        <title>Complex archaea that bridge the gap between prokaryotes and eukaryotes.</title>
        <authorList>
            <person name="Spang A."/>
            <person name="Saw J.H."/>
            <person name="Jorgensen S.L."/>
            <person name="Zaremba-Niedzwiedzka K."/>
            <person name="Martijn J."/>
            <person name="Lind A.E."/>
            <person name="van Eijk R."/>
            <person name="Schleper C."/>
            <person name="Guy L."/>
            <person name="Ettema T.J."/>
        </authorList>
    </citation>
    <scope>NUCLEOTIDE SEQUENCE</scope>
</reference>
<accession>A0A0F8XWN2</accession>
<organism evidence="1">
    <name type="scientific">marine sediment metagenome</name>
    <dbReference type="NCBI Taxonomy" id="412755"/>
    <lineage>
        <taxon>unclassified sequences</taxon>
        <taxon>metagenomes</taxon>
        <taxon>ecological metagenomes</taxon>
    </lineage>
</organism>
<gene>
    <name evidence="1" type="ORF">LCGC14_2971740</name>
</gene>
<dbReference type="AlphaFoldDB" id="A0A0F8XWN2"/>
<name>A0A0F8XWN2_9ZZZZ</name>
<sequence>MNFDLMCSQTWNASGGMEMTENVVFTLNDWLICRLPDNHNIRDLRLLWLSSRV</sequence>
<proteinExistence type="predicted"/>
<evidence type="ECO:0000313" key="1">
    <source>
        <dbReference type="EMBL" id="KKK65680.1"/>
    </source>
</evidence>
<feature type="non-terminal residue" evidence="1">
    <location>
        <position position="53"/>
    </location>
</feature>